<dbReference type="PANTHER" id="PTHR43479">
    <property type="entry name" value="ACREF/ENVCD OPERON REPRESSOR-RELATED"/>
    <property type="match status" value="1"/>
</dbReference>
<dbReference type="Gene3D" id="1.10.357.10">
    <property type="entry name" value="Tetracycline Repressor, domain 2"/>
    <property type="match status" value="1"/>
</dbReference>
<dbReference type="Pfam" id="PF00440">
    <property type="entry name" value="TetR_N"/>
    <property type="match status" value="1"/>
</dbReference>
<dbReference type="PANTHER" id="PTHR43479:SF7">
    <property type="entry name" value="TETR-FAMILY TRANSCRIPTIONAL REGULATOR"/>
    <property type="match status" value="1"/>
</dbReference>
<dbReference type="InterPro" id="IPR039532">
    <property type="entry name" value="TetR_C_Firmicutes"/>
</dbReference>
<dbReference type="SUPFAM" id="SSF46689">
    <property type="entry name" value="Homeodomain-like"/>
    <property type="match status" value="1"/>
</dbReference>
<reference evidence="5 6" key="1">
    <citation type="submission" date="2018-10" db="EMBL/GenBank/DDBJ databases">
        <title>Bacillus Keqinensis sp. nov., a moderately halophilic bacterium isolated from a saline-alkaline lake.</title>
        <authorList>
            <person name="Wang H."/>
        </authorList>
    </citation>
    <scope>NUCLEOTIDE SEQUENCE [LARGE SCALE GENOMIC DNA]</scope>
    <source>
        <strain evidence="5 6">KQ-3</strain>
    </source>
</reference>
<evidence type="ECO:0000256" key="3">
    <source>
        <dbReference type="PROSITE-ProRule" id="PRU00335"/>
    </source>
</evidence>
<dbReference type="RefSeq" id="WP_122900852.1">
    <property type="nucleotide sequence ID" value="NZ_RHIB01000003.1"/>
</dbReference>
<evidence type="ECO:0000313" key="5">
    <source>
        <dbReference type="EMBL" id="RNA66925.1"/>
    </source>
</evidence>
<dbReference type="OrthoDB" id="9810250at2"/>
<dbReference type="PROSITE" id="PS50977">
    <property type="entry name" value="HTH_TETR_2"/>
    <property type="match status" value="1"/>
</dbReference>
<name>A0A3M7TN16_9BACI</name>
<evidence type="ECO:0000256" key="1">
    <source>
        <dbReference type="ARBA" id="ARBA00022491"/>
    </source>
</evidence>
<accession>A0A3M7TN16</accession>
<protein>
    <submittedName>
        <fullName evidence="5">TetR/AcrR family transcriptional regulator</fullName>
    </submittedName>
</protein>
<proteinExistence type="predicted"/>
<comment type="caution">
    <text evidence="5">The sequence shown here is derived from an EMBL/GenBank/DDBJ whole genome shotgun (WGS) entry which is preliminary data.</text>
</comment>
<evidence type="ECO:0000313" key="6">
    <source>
        <dbReference type="Proteomes" id="UP000278746"/>
    </source>
</evidence>
<keyword evidence="6" id="KW-1185">Reference proteome</keyword>
<evidence type="ECO:0000259" key="4">
    <source>
        <dbReference type="PROSITE" id="PS50977"/>
    </source>
</evidence>
<evidence type="ECO:0000256" key="2">
    <source>
        <dbReference type="ARBA" id="ARBA00023125"/>
    </source>
</evidence>
<feature type="DNA-binding region" description="H-T-H motif" evidence="3">
    <location>
        <begin position="33"/>
        <end position="52"/>
    </location>
</feature>
<dbReference type="InterPro" id="IPR050624">
    <property type="entry name" value="HTH-type_Tx_Regulator"/>
</dbReference>
<dbReference type="InterPro" id="IPR001647">
    <property type="entry name" value="HTH_TetR"/>
</dbReference>
<dbReference type="InterPro" id="IPR009057">
    <property type="entry name" value="Homeodomain-like_sf"/>
</dbReference>
<organism evidence="5 6">
    <name type="scientific">Alteribacter keqinensis</name>
    <dbReference type="NCBI Taxonomy" id="2483800"/>
    <lineage>
        <taxon>Bacteria</taxon>
        <taxon>Bacillati</taxon>
        <taxon>Bacillota</taxon>
        <taxon>Bacilli</taxon>
        <taxon>Bacillales</taxon>
        <taxon>Bacillaceae</taxon>
        <taxon>Alteribacter</taxon>
    </lineage>
</organism>
<feature type="domain" description="HTH tetR-type" evidence="4">
    <location>
        <begin position="10"/>
        <end position="70"/>
    </location>
</feature>
<dbReference type="GO" id="GO:0003677">
    <property type="term" value="F:DNA binding"/>
    <property type="evidence" value="ECO:0007669"/>
    <property type="project" value="UniProtKB-UniRule"/>
</dbReference>
<dbReference type="Pfam" id="PF14278">
    <property type="entry name" value="TetR_C_8"/>
    <property type="match status" value="1"/>
</dbReference>
<dbReference type="EMBL" id="RHIB01000003">
    <property type="protein sequence ID" value="RNA66925.1"/>
    <property type="molecule type" value="Genomic_DNA"/>
</dbReference>
<keyword evidence="1" id="KW-0678">Repressor</keyword>
<dbReference type="Proteomes" id="UP000278746">
    <property type="component" value="Unassembled WGS sequence"/>
</dbReference>
<gene>
    <name evidence="5" type="ORF">EBO34_17130</name>
</gene>
<keyword evidence="2 3" id="KW-0238">DNA-binding</keyword>
<sequence length="201" mass="23094">MTEKMDRRKVRTQKLIRQSVMKLIEEKGVKNITVSDITAYADINRGTFYLHFRDVNDLLEQYQKEFLVEIKAKVKDIDIFEFIKHRESKTAYPVIITVLETIAKHADLLKVLLGPNGDPAFSIKLKEFVKARILDKLTSSNFKENNMVVPSEYLATFIASAHLGIIHHWIDTGMRQTPEEIASIITHIAVQGPLATLRFEK</sequence>
<dbReference type="AlphaFoldDB" id="A0A3M7TN16"/>